<evidence type="ECO:0000256" key="1">
    <source>
        <dbReference type="SAM" id="MobiDB-lite"/>
    </source>
</evidence>
<dbReference type="EMBL" id="JBBWWQ010000018">
    <property type="protein sequence ID" value="KAK8921632.1"/>
    <property type="molecule type" value="Genomic_DNA"/>
</dbReference>
<keyword evidence="2" id="KW-1133">Transmembrane helix</keyword>
<sequence>MSGGLFISFYFIFIIGCGCCIFRRHTCNEDPGKVAAGSPRQSALVGPDPARLVQEPGQRGGAILIGGRKAVLRREAVVGRDDDTSRGSGEMGEEAVVAPPCRRADAEAASVEVEDDGKLGLELRHVDTGPETGGVVDGDVYGGDGRVDRVAGRDFRHGRKALHSAVFVESYEAGDLFDDFADDCAAAVGDGCE</sequence>
<keyword evidence="2" id="KW-0472">Membrane</keyword>
<feature type="transmembrane region" description="Helical" evidence="2">
    <location>
        <begin position="6"/>
        <end position="23"/>
    </location>
</feature>
<feature type="region of interest" description="Disordered" evidence="1">
    <location>
        <begin position="79"/>
        <end position="98"/>
    </location>
</feature>
<accession>A0AAP0B0Y2</accession>
<name>A0AAP0B0Y2_9ASPA</name>
<protein>
    <submittedName>
        <fullName evidence="3">Uncharacterized protein</fullName>
    </submittedName>
</protein>
<reference evidence="3 4" key="1">
    <citation type="journal article" date="2022" name="Nat. Plants">
        <title>Genomes of leafy and leafless Platanthera orchids illuminate the evolution of mycoheterotrophy.</title>
        <authorList>
            <person name="Li M.H."/>
            <person name="Liu K.W."/>
            <person name="Li Z."/>
            <person name="Lu H.C."/>
            <person name="Ye Q.L."/>
            <person name="Zhang D."/>
            <person name="Wang J.Y."/>
            <person name="Li Y.F."/>
            <person name="Zhong Z.M."/>
            <person name="Liu X."/>
            <person name="Yu X."/>
            <person name="Liu D.K."/>
            <person name="Tu X.D."/>
            <person name="Liu B."/>
            <person name="Hao Y."/>
            <person name="Liao X.Y."/>
            <person name="Jiang Y.T."/>
            <person name="Sun W.H."/>
            <person name="Chen J."/>
            <person name="Chen Y.Q."/>
            <person name="Ai Y."/>
            <person name="Zhai J.W."/>
            <person name="Wu S.S."/>
            <person name="Zhou Z."/>
            <person name="Hsiao Y.Y."/>
            <person name="Wu W.L."/>
            <person name="Chen Y.Y."/>
            <person name="Lin Y.F."/>
            <person name="Hsu J.L."/>
            <person name="Li C.Y."/>
            <person name="Wang Z.W."/>
            <person name="Zhao X."/>
            <person name="Zhong W.Y."/>
            <person name="Ma X.K."/>
            <person name="Ma L."/>
            <person name="Huang J."/>
            <person name="Chen G.Z."/>
            <person name="Huang M.Z."/>
            <person name="Huang L."/>
            <person name="Peng D.H."/>
            <person name="Luo Y.B."/>
            <person name="Zou S.Q."/>
            <person name="Chen S.P."/>
            <person name="Lan S."/>
            <person name="Tsai W.C."/>
            <person name="Van de Peer Y."/>
            <person name="Liu Z.J."/>
        </authorList>
    </citation>
    <scope>NUCLEOTIDE SEQUENCE [LARGE SCALE GENOMIC DNA]</scope>
    <source>
        <strain evidence="3">Lor287</strain>
    </source>
</reference>
<evidence type="ECO:0000313" key="3">
    <source>
        <dbReference type="EMBL" id="KAK8921632.1"/>
    </source>
</evidence>
<evidence type="ECO:0000313" key="4">
    <source>
        <dbReference type="Proteomes" id="UP001418222"/>
    </source>
</evidence>
<evidence type="ECO:0000256" key="2">
    <source>
        <dbReference type="SAM" id="Phobius"/>
    </source>
</evidence>
<comment type="caution">
    <text evidence="3">The sequence shown here is derived from an EMBL/GenBank/DDBJ whole genome shotgun (WGS) entry which is preliminary data.</text>
</comment>
<dbReference type="Proteomes" id="UP001418222">
    <property type="component" value="Unassembled WGS sequence"/>
</dbReference>
<proteinExistence type="predicted"/>
<gene>
    <name evidence="3" type="ORF">KSP39_PZI020576</name>
</gene>
<dbReference type="AlphaFoldDB" id="A0AAP0B0Y2"/>
<keyword evidence="2" id="KW-0812">Transmembrane</keyword>
<organism evidence="3 4">
    <name type="scientific">Platanthera zijinensis</name>
    <dbReference type="NCBI Taxonomy" id="2320716"/>
    <lineage>
        <taxon>Eukaryota</taxon>
        <taxon>Viridiplantae</taxon>
        <taxon>Streptophyta</taxon>
        <taxon>Embryophyta</taxon>
        <taxon>Tracheophyta</taxon>
        <taxon>Spermatophyta</taxon>
        <taxon>Magnoliopsida</taxon>
        <taxon>Liliopsida</taxon>
        <taxon>Asparagales</taxon>
        <taxon>Orchidaceae</taxon>
        <taxon>Orchidoideae</taxon>
        <taxon>Orchideae</taxon>
        <taxon>Orchidinae</taxon>
        <taxon>Platanthera</taxon>
    </lineage>
</organism>
<keyword evidence="4" id="KW-1185">Reference proteome</keyword>